<keyword evidence="2" id="KW-1185">Reference proteome</keyword>
<dbReference type="EMBL" id="QXXQ01000002">
    <property type="protein sequence ID" value="RID93293.1"/>
    <property type="molecule type" value="Genomic_DNA"/>
</dbReference>
<reference evidence="1 2" key="1">
    <citation type="submission" date="2018-09" db="EMBL/GenBank/DDBJ databases">
        <title>Gemmobacter lutimaris sp. nov., a marine bacterium isolated from tidal flat.</title>
        <authorList>
            <person name="Lee D.W."/>
            <person name="Yoo Y."/>
            <person name="Kim J.-J."/>
            <person name="Kim B.S."/>
        </authorList>
    </citation>
    <scope>NUCLEOTIDE SEQUENCE [LARGE SCALE GENOMIC DNA]</scope>
    <source>
        <strain evidence="1 2">YJ-T1-11</strain>
    </source>
</reference>
<dbReference type="Proteomes" id="UP000266649">
    <property type="component" value="Unassembled WGS sequence"/>
</dbReference>
<protein>
    <submittedName>
        <fullName evidence="1">DUF1365 domain-containing protein</fullName>
    </submittedName>
</protein>
<dbReference type="Pfam" id="PF07103">
    <property type="entry name" value="DUF1365"/>
    <property type="match status" value="1"/>
</dbReference>
<dbReference type="PANTHER" id="PTHR33973">
    <property type="entry name" value="OS07G0153300 PROTEIN"/>
    <property type="match status" value="1"/>
</dbReference>
<organism evidence="1 2">
    <name type="scientific">Gemmobacter lutimaris</name>
    <dbReference type="NCBI Taxonomy" id="2306023"/>
    <lineage>
        <taxon>Bacteria</taxon>
        <taxon>Pseudomonadati</taxon>
        <taxon>Pseudomonadota</taxon>
        <taxon>Alphaproteobacteria</taxon>
        <taxon>Rhodobacterales</taxon>
        <taxon>Paracoccaceae</taxon>
        <taxon>Gemmobacter</taxon>
    </lineage>
</organism>
<dbReference type="InterPro" id="IPR010775">
    <property type="entry name" value="DUF1365"/>
</dbReference>
<accession>A0A398C1H0</accession>
<gene>
    <name evidence="1" type="ORF">D2N39_03875</name>
</gene>
<proteinExistence type="predicted"/>
<dbReference type="OrthoDB" id="9778801at2"/>
<dbReference type="AlphaFoldDB" id="A0A398C1H0"/>
<comment type="caution">
    <text evidence="1">The sequence shown here is derived from an EMBL/GenBank/DDBJ whole genome shotgun (WGS) entry which is preliminary data.</text>
</comment>
<evidence type="ECO:0000313" key="2">
    <source>
        <dbReference type="Proteomes" id="UP000266649"/>
    </source>
</evidence>
<dbReference type="PANTHER" id="PTHR33973:SF4">
    <property type="entry name" value="OS07G0153300 PROTEIN"/>
    <property type="match status" value="1"/>
</dbReference>
<name>A0A398C1H0_9RHOB</name>
<sequence length="244" mass="26974">MPAALIHARRGALRHSFRSKADFVLLAPEWCRMPRLMARNGFGLIAFRDADHGGPRGKGAGSDWAWRHLAAVGVRPGDGMVLALLTQPRFLGYWFNPVSFWLALRDDDLIAVIAEVNNTFGQRHSYLLIPPDQTPITAETPLQARKVFHVSPFQDIAGDYRFSLSVLPDRIAIRISQIDGDGGIDTAMAGPLAPLTNRTILRNALRRPGGALAVIIQIYWHALRLKLKGATYRKCPAPPDVEIS</sequence>
<evidence type="ECO:0000313" key="1">
    <source>
        <dbReference type="EMBL" id="RID93293.1"/>
    </source>
</evidence>